<dbReference type="PANTHER" id="PTHR47843:SF2">
    <property type="entry name" value="BTB DOMAIN-CONTAINING PROTEIN"/>
    <property type="match status" value="1"/>
</dbReference>
<protein>
    <recommendedName>
        <fullName evidence="4">BTB domain-containing protein</fullName>
    </recommendedName>
</protein>
<dbReference type="AlphaFoldDB" id="A0A6A6VQP3"/>
<proteinExistence type="predicted"/>
<dbReference type="Proteomes" id="UP000799437">
    <property type="component" value="Unassembled WGS sequence"/>
</dbReference>
<accession>A0A6A6VQP3</accession>
<dbReference type="PANTHER" id="PTHR47843">
    <property type="entry name" value="BTB DOMAIN-CONTAINING PROTEIN-RELATED"/>
    <property type="match status" value="1"/>
</dbReference>
<reference evidence="2" key="1">
    <citation type="journal article" date="2020" name="Stud. Mycol.">
        <title>101 Dothideomycetes genomes: a test case for predicting lifestyles and emergence of pathogens.</title>
        <authorList>
            <person name="Haridas S."/>
            <person name="Albert R."/>
            <person name="Binder M."/>
            <person name="Bloem J."/>
            <person name="Labutti K."/>
            <person name="Salamov A."/>
            <person name="Andreopoulos B."/>
            <person name="Baker S."/>
            <person name="Barry K."/>
            <person name="Bills G."/>
            <person name="Bluhm B."/>
            <person name="Cannon C."/>
            <person name="Castanera R."/>
            <person name="Culley D."/>
            <person name="Daum C."/>
            <person name="Ezra D."/>
            <person name="Gonzalez J."/>
            <person name="Henrissat B."/>
            <person name="Kuo A."/>
            <person name="Liang C."/>
            <person name="Lipzen A."/>
            <person name="Lutzoni F."/>
            <person name="Magnuson J."/>
            <person name="Mondo S."/>
            <person name="Nolan M."/>
            <person name="Ohm R."/>
            <person name="Pangilinan J."/>
            <person name="Park H.-J."/>
            <person name="Ramirez L."/>
            <person name="Alfaro M."/>
            <person name="Sun H."/>
            <person name="Tritt A."/>
            <person name="Yoshinaga Y."/>
            <person name="Zwiers L.-H."/>
            <person name="Turgeon B."/>
            <person name="Goodwin S."/>
            <person name="Spatafora J."/>
            <person name="Crous P."/>
            <person name="Grigoriev I."/>
        </authorList>
    </citation>
    <scope>NUCLEOTIDE SEQUENCE</scope>
    <source>
        <strain evidence="2">CBS 121739</strain>
    </source>
</reference>
<sequence>MTPTTRRVGHLMASAPVKCIVSSARVPYYVHTDVLSTAKGSTMDVRLNGSWKQDGEEYLDWTDFDLDTVQCVLNYLYTGDYHCANIACNKDIGIDDSDIAATPEVDLDNRPLTHQNICLPLADRPLTPLSQCLSLGLPEERMTTFAGTLSSKDAELRGYGKNGQAVLTHAKVYVFAHQTLFSELAQFALQRLTQVLVLVDAEDNSLFPGLSDAIRHIYSRTPGQDLSSLPRDPGRNIISQFVALNYPDLTGDNLFELICEGGDFMADVSHKLVRQIRAGCNFHDSLQDQIDRLRTDLISLQVKYDDKDGELREAKEKINGLEASSRGFSKKKKKSRTYGI</sequence>
<dbReference type="Gene3D" id="3.30.710.10">
    <property type="entry name" value="Potassium Channel Kv1.1, Chain A"/>
    <property type="match status" value="1"/>
</dbReference>
<dbReference type="InterPro" id="IPR011333">
    <property type="entry name" value="SKP1/BTB/POZ_sf"/>
</dbReference>
<name>A0A6A6VQP3_9PEZI</name>
<dbReference type="GeneID" id="54489675"/>
<keyword evidence="1" id="KW-0175">Coiled coil</keyword>
<evidence type="ECO:0000313" key="2">
    <source>
        <dbReference type="EMBL" id="KAF2752445.1"/>
    </source>
</evidence>
<dbReference type="RefSeq" id="XP_033594903.1">
    <property type="nucleotide sequence ID" value="XM_033748621.1"/>
</dbReference>
<gene>
    <name evidence="2" type="ORF">EJ05DRAFT_515642</name>
</gene>
<feature type="coiled-coil region" evidence="1">
    <location>
        <begin position="283"/>
        <end position="324"/>
    </location>
</feature>
<evidence type="ECO:0000313" key="3">
    <source>
        <dbReference type="Proteomes" id="UP000799437"/>
    </source>
</evidence>
<evidence type="ECO:0008006" key="4">
    <source>
        <dbReference type="Google" id="ProtNLM"/>
    </source>
</evidence>
<organism evidence="2 3">
    <name type="scientific">Pseudovirgaria hyperparasitica</name>
    <dbReference type="NCBI Taxonomy" id="470096"/>
    <lineage>
        <taxon>Eukaryota</taxon>
        <taxon>Fungi</taxon>
        <taxon>Dikarya</taxon>
        <taxon>Ascomycota</taxon>
        <taxon>Pezizomycotina</taxon>
        <taxon>Dothideomycetes</taxon>
        <taxon>Dothideomycetes incertae sedis</taxon>
        <taxon>Acrospermales</taxon>
        <taxon>Acrospermaceae</taxon>
        <taxon>Pseudovirgaria</taxon>
    </lineage>
</organism>
<dbReference type="OrthoDB" id="9997739at2759"/>
<evidence type="ECO:0000256" key="1">
    <source>
        <dbReference type="SAM" id="Coils"/>
    </source>
</evidence>
<dbReference type="EMBL" id="ML996626">
    <property type="protein sequence ID" value="KAF2752445.1"/>
    <property type="molecule type" value="Genomic_DNA"/>
</dbReference>
<keyword evidence="3" id="KW-1185">Reference proteome</keyword>